<gene>
    <name evidence="5" type="ORF">INT43_007908</name>
</gene>
<dbReference type="Proteomes" id="UP000654370">
    <property type="component" value="Unassembled WGS sequence"/>
</dbReference>
<evidence type="ECO:0000256" key="1">
    <source>
        <dbReference type="ARBA" id="ARBA00006484"/>
    </source>
</evidence>
<dbReference type="PANTHER" id="PTHR44169">
    <property type="entry name" value="NADPH-DEPENDENT 1-ACYLDIHYDROXYACETONE PHOSPHATE REDUCTASE"/>
    <property type="match status" value="1"/>
</dbReference>
<dbReference type="CDD" id="cd05374">
    <property type="entry name" value="17beta-HSD-like_SDR_c"/>
    <property type="match status" value="1"/>
</dbReference>
<sequence>MSQEKKVVVVTGCSQGGIGYNLCEQFAAQGCRVFATARRIEAMSGLEAFGCEKVKLDVTDEASIKAAFEEIYAKAGHVDILVNNAGAHAIGALLDTDMKMARRCLDVNIFGTLGVCKEVGRRMAERRSGTIVNIGSVVGYVATPWAGIYCLSKAAIHSMTDALRMELAPFGVHAMVVAPGSIKSNIGDVATASISLPEDSLFTRFRKSIETRATSSQAPGCTPTDVFAKNVVNAVMKPRPRNYFTYGRLSTIFLIFYHLPAWLKDTILSRMLGVSKVKISSKND</sequence>
<dbReference type="PRINTS" id="PR00081">
    <property type="entry name" value="GDHRDH"/>
</dbReference>
<dbReference type="GO" id="GO:0016491">
    <property type="term" value="F:oxidoreductase activity"/>
    <property type="evidence" value="ECO:0007669"/>
    <property type="project" value="UniProtKB-KW"/>
</dbReference>
<accession>A0A8H7PNL9</accession>
<evidence type="ECO:0000313" key="6">
    <source>
        <dbReference type="Proteomes" id="UP000654370"/>
    </source>
</evidence>
<evidence type="ECO:0000313" key="5">
    <source>
        <dbReference type="EMBL" id="KAG2177251.1"/>
    </source>
</evidence>
<evidence type="ECO:0008006" key="7">
    <source>
        <dbReference type="Google" id="ProtNLM"/>
    </source>
</evidence>
<evidence type="ECO:0000256" key="2">
    <source>
        <dbReference type="ARBA" id="ARBA00023002"/>
    </source>
</evidence>
<reference evidence="5" key="1">
    <citation type="submission" date="2020-12" db="EMBL/GenBank/DDBJ databases">
        <title>Metabolic potential, ecology and presence of endohyphal bacteria is reflected in genomic diversity of Mucoromycotina.</title>
        <authorList>
            <person name="Muszewska A."/>
            <person name="Okrasinska A."/>
            <person name="Steczkiewicz K."/>
            <person name="Drgas O."/>
            <person name="Orlowska M."/>
            <person name="Perlinska-Lenart U."/>
            <person name="Aleksandrzak-Piekarczyk T."/>
            <person name="Szatraj K."/>
            <person name="Zielenkiewicz U."/>
            <person name="Pilsyk S."/>
            <person name="Malc E."/>
            <person name="Mieczkowski P."/>
            <person name="Kruszewska J.S."/>
            <person name="Biernat P."/>
            <person name="Pawlowska J."/>
        </authorList>
    </citation>
    <scope>NUCLEOTIDE SEQUENCE</scope>
    <source>
        <strain evidence="5">WA0000067209</strain>
    </source>
</reference>
<dbReference type="InterPro" id="IPR002347">
    <property type="entry name" value="SDR_fam"/>
</dbReference>
<dbReference type="PRINTS" id="PR00080">
    <property type="entry name" value="SDRFAMILY"/>
</dbReference>
<name>A0A8H7PNL9_MORIS</name>
<proteinExistence type="inferred from homology"/>
<organism evidence="5 6">
    <name type="scientific">Mortierella isabellina</name>
    <name type="common">Filamentous fungus</name>
    <name type="synonym">Umbelopsis isabellina</name>
    <dbReference type="NCBI Taxonomy" id="91625"/>
    <lineage>
        <taxon>Eukaryota</taxon>
        <taxon>Fungi</taxon>
        <taxon>Fungi incertae sedis</taxon>
        <taxon>Mucoromycota</taxon>
        <taxon>Mucoromycotina</taxon>
        <taxon>Umbelopsidomycetes</taxon>
        <taxon>Umbelopsidales</taxon>
        <taxon>Umbelopsidaceae</taxon>
        <taxon>Umbelopsis</taxon>
    </lineage>
</organism>
<dbReference type="InterPro" id="IPR036291">
    <property type="entry name" value="NAD(P)-bd_dom_sf"/>
</dbReference>
<keyword evidence="4" id="KW-0812">Transmembrane</keyword>
<dbReference type="Gene3D" id="3.40.50.720">
    <property type="entry name" value="NAD(P)-binding Rossmann-like Domain"/>
    <property type="match status" value="1"/>
</dbReference>
<keyword evidence="4" id="KW-1133">Transmembrane helix</keyword>
<keyword evidence="6" id="KW-1185">Reference proteome</keyword>
<dbReference type="Pfam" id="PF00106">
    <property type="entry name" value="adh_short"/>
    <property type="match status" value="1"/>
</dbReference>
<comment type="caution">
    <text evidence="5">The sequence shown here is derived from an EMBL/GenBank/DDBJ whole genome shotgun (WGS) entry which is preliminary data.</text>
</comment>
<evidence type="ECO:0000256" key="3">
    <source>
        <dbReference type="RuleBase" id="RU000363"/>
    </source>
</evidence>
<dbReference type="GO" id="GO:0005783">
    <property type="term" value="C:endoplasmic reticulum"/>
    <property type="evidence" value="ECO:0007669"/>
    <property type="project" value="TreeGrafter"/>
</dbReference>
<keyword evidence="2" id="KW-0560">Oxidoreductase</keyword>
<dbReference type="FunFam" id="3.40.50.720:FF:000261">
    <property type="entry name" value="NADPH-dependent 1-acyldihydroxyacetone phosphate reductase"/>
    <property type="match status" value="1"/>
</dbReference>
<feature type="transmembrane region" description="Helical" evidence="4">
    <location>
        <begin position="243"/>
        <end position="263"/>
    </location>
</feature>
<dbReference type="SUPFAM" id="SSF51735">
    <property type="entry name" value="NAD(P)-binding Rossmann-fold domains"/>
    <property type="match status" value="1"/>
</dbReference>
<keyword evidence="4" id="KW-0472">Membrane</keyword>
<dbReference type="OrthoDB" id="2102561at2759"/>
<evidence type="ECO:0000256" key="4">
    <source>
        <dbReference type="SAM" id="Phobius"/>
    </source>
</evidence>
<dbReference type="PANTHER" id="PTHR44169:SF6">
    <property type="entry name" value="NADPH-DEPENDENT 1-ACYLDIHYDROXYACETONE PHOSPHATE REDUCTASE"/>
    <property type="match status" value="1"/>
</dbReference>
<protein>
    <recommendedName>
        <fullName evidence="7">Oxidoreductase</fullName>
    </recommendedName>
</protein>
<dbReference type="EMBL" id="JAEPQZ010000009">
    <property type="protein sequence ID" value="KAG2177251.1"/>
    <property type="molecule type" value="Genomic_DNA"/>
</dbReference>
<comment type="similarity">
    <text evidence="1 3">Belongs to the short-chain dehydrogenases/reductases (SDR) family.</text>
</comment>
<dbReference type="AlphaFoldDB" id="A0A8H7PNL9"/>